<proteinExistence type="predicted"/>
<evidence type="ECO:0000313" key="4">
    <source>
        <dbReference type="Proteomes" id="UP000708338"/>
    </source>
</evidence>
<feature type="region of interest" description="Disordered" evidence="1">
    <location>
        <begin position="25"/>
        <end position="59"/>
    </location>
</feature>
<feature type="signal peptide" evidence="2">
    <location>
        <begin position="1"/>
        <end position="30"/>
    </location>
</feature>
<dbReference type="InterPro" id="IPR006059">
    <property type="entry name" value="SBP"/>
</dbReference>
<dbReference type="AlphaFoldDB" id="A0AA41FJT9"/>
<dbReference type="PROSITE" id="PS51257">
    <property type="entry name" value="PROKAR_LIPOPROTEIN"/>
    <property type="match status" value="1"/>
</dbReference>
<gene>
    <name evidence="3" type="ORF">GPL26_24895</name>
</gene>
<dbReference type="RefSeq" id="WP_117451970.1">
    <property type="nucleotide sequence ID" value="NZ_CABJDD010000018.1"/>
</dbReference>
<dbReference type="PANTHER" id="PTHR43649:SF11">
    <property type="entry name" value="ABC TRANSPORTER SUBSTRATE-BINDING PROTEIN YESO-RELATED"/>
    <property type="match status" value="1"/>
</dbReference>
<dbReference type="SUPFAM" id="SSF53850">
    <property type="entry name" value="Periplasmic binding protein-like II"/>
    <property type="match status" value="1"/>
</dbReference>
<keyword evidence="2" id="KW-0732">Signal</keyword>
<dbReference type="InterPro" id="IPR050490">
    <property type="entry name" value="Bact_solute-bd_prot1"/>
</dbReference>
<feature type="compositionally biased region" description="Low complexity" evidence="1">
    <location>
        <begin position="25"/>
        <end position="35"/>
    </location>
</feature>
<dbReference type="PANTHER" id="PTHR43649">
    <property type="entry name" value="ARABINOSE-BINDING PROTEIN-RELATED"/>
    <property type="match status" value="1"/>
</dbReference>
<accession>A0AA41FJT9</accession>
<protein>
    <submittedName>
        <fullName evidence="3">Extracellular solute-binding protein</fullName>
    </submittedName>
</protein>
<evidence type="ECO:0000256" key="1">
    <source>
        <dbReference type="SAM" id="MobiDB-lite"/>
    </source>
</evidence>
<organism evidence="3 4">
    <name type="scientific">Enterocloster citroniae</name>
    <dbReference type="NCBI Taxonomy" id="358743"/>
    <lineage>
        <taxon>Bacteria</taxon>
        <taxon>Bacillati</taxon>
        <taxon>Bacillota</taxon>
        <taxon>Clostridia</taxon>
        <taxon>Lachnospirales</taxon>
        <taxon>Lachnospiraceae</taxon>
        <taxon>Enterocloster</taxon>
    </lineage>
</organism>
<dbReference type="Pfam" id="PF13416">
    <property type="entry name" value="SBP_bac_8"/>
    <property type="match status" value="1"/>
</dbReference>
<dbReference type="Proteomes" id="UP000708338">
    <property type="component" value="Unassembled WGS sequence"/>
</dbReference>
<reference evidence="3" key="1">
    <citation type="journal article" date="2021" name="Gut Microbes">
        <title>A synthetic consortium of 100 gut commensals modulates the composition and function in a colon model of the microbiome of elderly subjects.</title>
        <authorList>
            <person name="Perez M."/>
            <person name="Ntemiri A."/>
            <person name="Tan H."/>
            <person name="Harris H.M.B."/>
            <person name="Roager H.M."/>
            <person name="Ribiere C."/>
            <person name="O'Toole P.W."/>
        </authorList>
    </citation>
    <scope>NUCLEOTIDE SEQUENCE</scope>
    <source>
        <strain evidence="3">MCC335</strain>
    </source>
</reference>
<evidence type="ECO:0000256" key="2">
    <source>
        <dbReference type="SAM" id="SignalP"/>
    </source>
</evidence>
<dbReference type="EMBL" id="WQPS01000081">
    <property type="protein sequence ID" value="MBT9812827.1"/>
    <property type="molecule type" value="Genomic_DNA"/>
</dbReference>
<feature type="chain" id="PRO_5041285224" evidence="2">
    <location>
        <begin position="31"/>
        <end position="453"/>
    </location>
</feature>
<dbReference type="Gene3D" id="3.40.190.10">
    <property type="entry name" value="Periplasmic binding protein-like II"/>
    <property type="match status" value="2"/>
</dbReference>
<comment type="caution">
    <text evidence="3">The sequence shown here is derived from an EMBL/GenBank/DDBJ whole genome shotgun (WGS) entry which is preliminary data.</text>
</comment>
<evidence type="ECO:0000313" key="3">
    <source>
        <dbReference type="EMBL" id="MBT9812827.1"/>
    </source>
</evidence>
<sequence length="453" mass="49935">MRKKLALAVLTGLLAASLTGCMPSAAPSSAAGAAAQTEKQGQPSETGGKEGTSEESEGEATIRMNWWGGDSRHEATLKGIHAFEELHPNIHVEPEYEAYSGHQEKIALALNSKVAADVLQMNMNWIFDYSPKGDTFLNLNTVSDVLDLTAYEQSDLDFYTINGSLQAVPISKTGRVFFWNKTTFDKIGVPIPSTLDELVEAGKKFSEYENGSYYPLVILENEKIYMMMYFLECKYGKPWVDDMELQYSREELIDGFEFMKMLEDNHVLPSSEKMAGDGADLIDTNQNWIDGHYAGIYMWDSNLQKHQEALEDGECIIGPMLEMGDYHGGLLKISQCLAIPATTKHPKEAAMLIEYLFGSEDGARFLGDSRGVPCNAKGLAALDLSDSLAAKANEHVMDWGGYMMDIVFSNSVLSSDDGIFLLTIQSQSYGQMSAEQCADMVIDGVNQAIESLK</sequence>
<name>A0AA41FJT9_9FIRM</name>